<evidence type="ECO:0000313" key="1">
    <source>
        <dbReference type="EMBL" id="KAF9523203.1"/>
    </source>
</evidence>
<evidence type="ECO:0000313" key="2">
    <source>
        <dbReference type="Proteomes" id="UP000807306"/>
    </source>
</evidence>
<comment type="caution">
    <text evidence="1">The sequence shown here is derived from an EMBL/GenBank/DDBJ whole genome shotgun (WGS) entry which is preliminary data.</text>
</comment>
<proteinExistence type="predicted"/>
<sequence length="198" mass="22949">MAATFWKVEFLMVSVRIRIVFFKRDKDPLWADEIFLFDDLEALGCDYDAIQCGQDTYRAFGVACYRRWTDFLACCRLSGSSKWLALVQPSIPTVKIACAERCVGYDLRYDHPRTLQFTATFTSCTFRECRPVSRSAVDPEMAPFEYGGVTYQSHGSFVKWFFQDLRDDEFDVDEGHILMLESSLDKLAKKDRSWETKG</sequence>
<organism evidence="1 2">
    <name type="scientific">Crepidotus variabilis</name>
    <dbReference type="NCBI Taxonomy" id="179855"/>
    <lineage>
        <taxon>Eukaryota</taxon>
        <taxon>Fungi</taxon>
        <taxon>Dikarya</taxon>
        <taxon>Basidiomycota</taxon>
        <taxon>Agaricomycotina</taxon>
        <taxon>Agaricomycetes</taxon>
        <taxon>Agaricomycetidae</taxon>
        <taxon>Agaricales</taxon>
        <taxon>Agaricineae</taxon>
        <taxon>Crepidotaceae</taxon>
        <taxon>Crepidotus</taxon>
    </lineage>
</organism>
<protein>
    <submittedName>
        <fullName evidence="1">Uncharacterized protein</fullName>
    </submittedName>
</protein>
<keyword evidence="2" id="KW-1185">Reference proteome</keyword>
<dbReference type="AlphaFoldDB" id="A0A9P6JJN9"/>
<name>A0A9P6JJN9_9AGAR</name>
<dbReference type="Proteomes" id="UP000807306">
    <property type="component" value="Unassembled WGS sequence"/>
</dbReference>
<reference evidence="1" key="1">
    <citation type="submission" date="2020-11" db="EMBL/GenBank/DDBJ databases">
        <authorList>
            <consortium name="DOE Joint Genome Institute"/>
            <person name="Ahrendt S."/>
            <person name="Riley R."/>
            <person name="Andreopoulos W."/>
            <person name="Labutti K."/>
            <person name="Pangilinan J."/>
            <person name="Ruiz-Duenas F.J."/>
            <person name="Barrasa J.M."/>
            <person name="Sanchez-Garcia M."/>
            <person name="Camarero S."/>
            <person name="Miyauchi S."/>
            <person name="Serrano A."/>
            <person name="Linde D."/>
            <person name="Babiker R."/>
            <person name="Drula E."/>
            <person name="Ayuso-Fernandez I."/>
            <person name="Pacheco R."/>
            <person name="Padilla G."/>
            <person name="Ferreira P."/>
            <person name="Barriuso J."/>
            <person name="Kellner H."/>
            <person name="Castanera R."/>
            <person name="Alfaro M."/>
            <person name="Ramirez L."/>
            <person name="Pisabarro A.G."/>
            <person name="Kuo A."/>
            <person name="Tritt A."/>
            <person name="Lipzen A."/>
            <person name="He G."/>
            <person name="Yan M."/>
            <person name="Ng V."/>
            <person name="Cullen D."/>
            <person name="Martin F."/>
            <person name="Rosso M.-N."/>
            <person name="Henrissat B."/>
            <person name="Hibbett D."/>
            <person name="Martinez A.T."/>
            <person name="Grigoriev I.V."/>
        </authorList>
    </citation>
    <scope>NUCLEOTIDE SEQUENCE</scope>
    <source>
        <strain evidence="1">CBS 506.95</strain>
    </source>
</reference>
<gene>
    <name evidence="1" type="ORF">CPB83DRAFT_899019</name>
</gene>
<dbReference type="EMBL" id="MU157923">
    <property type="protein sequence ID" value="KAF9523203.1"/>
    <property type="molecule type" value="Genomic_DNA"/>
</dbReference>
<accession>A0A9P6JJN9</accession>